<gene>
    <name evidence="1" type="ORF">TRIUR3_34109</name>
</gene>
<sequence length="58" mass="6421">MADACVDEMLLDATRGHIGQVPLFDVLECKSRKLEVAYPCGRGIHWSHAQSLFTVHPA</sequence>
<accession>M8AP03</accession>
<reference evidence="1" key="1">
    <citation type="journal article" date="2013" name="Nature">
        <title>Draft genome of the wheat A-genome progenitor Triticum urartu.</title>
        <authorList>
            <person name="Ling H.Q."/>
            <person name="Zhao S."/>
            <person name="Liu D."/>
            <person name="Wang J."/>
            <person name="Sun H."/>
            <person name="Zhang C."/>
            <person name="Fan H."/>
            <person name="Li D."/>
            <person name="Dong L."/>
            <person name="Tao Y."/>
            <person name="Gao C."/>
            <person name="Wu H."/>
            <person name="Li Y."/>
            <person name="Cui Y."/>
            <person name="Guo X."/>
            <person name="Zheng S."/>
            <person name="Wang B."/>
            <person name="Yu K."/>
            <person name="Liang Q."/>
            <person name="Yang W."/>
            <person name="Lou X."/>
            <person name="Chen J."/>
            <person name="Feng M."/>
            <person name="Jian J."/>
            <person name="Zhang X."/>
            <person name="Luo G."/>
            <person name="Jiang Y."/>
            <person name="Liu J."/>
            <person name="Wang Z."/>
            <person name="Sha Y."/>
            <person name="Zhang B."/>
            <person name="Wu H."/>
            <person name="Tang D."/>
            <person name="Shen Q."/>
            <person name="Xue P."/>
            <person name="Zou S."/>
            <person name="Wang X."/>
            <person name="Liu X."/>
            <person name="Wang F."/>
            <person name="Yang Y."/>
            <person name="An X."/>
            <person name="Dong Z."/>
            <person name="Zhang K."/>
            <person name="Zhang X."/>
            <person name="Luo M.C."/>
            <person name="Dvorak J."/>
            <person name="Tong Y."/>
            <person name="Wang J."/>
            <person name="Yang H."/>
            <person name="Li Z."/>
            <person name="Wang D."/>
            <person name="Zhang A."/>
            <person name="Wang J."/>
        </authorList>
    </citation>
    <scope>NUCLEOTIDE SEQUENCE</scope>
</reference>
<evidence type="ECO:0000313" key="1">
    <source>
        <dbReference type="EMBL" id="EMS62684.1"/>
    </source>
</evidence>
<dbReference type="AlphaFoldDB" id="M8AP03"/>
<protein>
    <submittedName>
        <fullName evidence="1">Uncharacterized protein</fullName>
    </submittedName>
</protein>
<name>M8AP03_TRIUA</name>
<organism evidence="1">
    <name type="scientific">Triticum urartu</name>
    <name type="common">Red wild einkorn</name>
    <name type="synonym">Crithodium urartu</name>
    <dbReference type="NCBI Taxonomy" id="4572"/>
    <lineage>
        <taxon>Eukaryota</taxon>
        <taxon>Viridiplantae</taxon>
        <taxon>Streptophyta</taxon>
        <taxon>Embryophyta</taxon>
        <taxon>Tracheophyta</taxon>
        <taxon>Spermatophyta</taxon>
        <taxon>Magnoliopsida</taxon>
        <taxon>Liliopsida</taxon>
        <taxon>Poales</taxon>
        <taxon>Poaceae</taxon>
        <taxon>BOP clade</taxon>
        <taxon>Pooideae</taxon>
        <taxon>Triticodae</taxon>
        <taxon>Triticeae</taxon>
        <taxon>Triticinae</taxon>
        <taxon>Triticum</taxon>
    </lineage>
</organism>
<dbReference type="EMBL" id="KD079180">
    <property type="protein sequence ID" value="EMS62684.1"/>
    <property type="molecule type" value="Genomic_DNA"/>
</dbReference>
<proteinExistence type="predicted"/>